<comment type="caution">
    <text evidence="2">The sequence shown here is derived from an EMBL/GenBank/DDBJ whole genome shotgun (WGS) entry which is preliminary data.</text>
</comment>
<dbReference type="AlphaFoldDB" id="A0A0E2Z0H9"/>
<dbReference type="Pfam" id="PF05016">
    <property type="entry name" value="ParE_toxin"/>
    <property type="match status" value="1"/>
</dbReference>
<dbReference type="InterPro" id="IPR007712">
    <property type="entry name" value="RelE/ParE_toxin"/>
</dbReference>
<keyword evidence="1" id="KW-1277">Toxin-antitoxin system</keyword>
<reference evidence="2 3" key="1">
    <citation type="submission" date="2014-07" db="EMBL/GenBank/DDBJ databases">
        <title>Comparative analysis of Nitrosococcus oceani genome inventories of strains from Pacific and Atlantic gyres.</title>
        <authorList>
            <person name="Lim C.K."/>
            <person name="Wang L."/>
            <person name="Sayavedra-Soto L.A."/>
            <person name="Klotz M.G."/>
        </authorList>
    </citation>
    <scope>NUCLEOTIDE SEQUENCE [LARGE SCALE GENOMIC DNA]</scope>
    <source>
        <strain evidence="2 3">C-27</strain>
    </source>
</reference>
<organism evidence="2 3">
    <name type="scientific">Nitrosococcus oceani C-27</name>
    <dbReference type="NCBI Taxonomy" id="314279"/>
    <lineage>
        <taxon>Bacteria</taxon>
        <taxon>Pseudomonadati</taxon>
        <taxon>Pseudomonadota</taxon>
        <taxon>Gammaproteobacteria</taxon>
        <taxon>Chromatiales</taxon>
        <taxon>Chromatiaceae</taxon>
        <taxon>Nitrosococcus</taxon>
    </lineage>
</organism>
<protein>
    <submittedName>
        <fullName evidence="2">Plasmid stabilization protein</fullName>
    </submittedName>
</protein>
<name>A0A0E2Z0H9_9GAMM</name>
<dbReference type="Gene3D" id="3.30.2310.20">
    <property type="entry name" value="RelE-like"/>
    <property type="match status" value="1"/>
</dbReference>
<evidence type="ECO:0000313" key="3">
    <source>
        <dbReference type="Proteomes" id="UP000028839"/>
    </source>
</evidence>
<accession>A0A0E2Z0H9</accession>
<dbReference type="EMBL" id="JPGN01000067">
    <property type="protein sequence ID" value="KFI19014.1"/>
    <property type="molecule type" value="Genomic_DNA"/>
</dbReference>
<dbReference type="Proteomes" id="UP000028839">
    <property type="component" value="Unassembled WGS sequence"/>
</dbReference>
<proteinExistence type="predicted"/>
<dbReference type="InterPro" id="IPR035093">
    <property type="entry name" value="RelE/ParE_toxin_dom_sf"/>
</dbReference>
<evidence type="ECO:0000313" key="2">
    <source>
        <dbReference type="EMBL" id="KFI19014.1"/>
    </source>
</evidence>
<dbReference type="OrthoDB" id="9809155at2"/>
<evidence type="ECO:0000256" key="1">
    <source>
        <dbReference type="ARBA" id="ARBA00022649"/>
    </source>
</evidence>
<sequence length="97" mass="11688">MKPCWFHPEAFAEADEAAAFYKEQQSNLEVRFLEALNDTISRIRRNPLIYRRIEGEARKCRILRFPYGVIYRVSNERIEIIAVMHLRQRPGYWKSRT</sequence>
<gene>
    <name evidence="2" type="ORF">IB75_11035</name>
</gene>
<dbReference type="HOGENOM" id="CLU_147162_7_0_6"/>